<sequence length="317" mass="32914">MTKSPVICVGGENLIDHVTRDGEVSALPGGSPFNVAMALGRQKADVHYLTPISTDSWGDMLAETLVSSGVTLSGGRVDAPTTIARVTVTKGIPSYLFERDGTAERSVTAESLSASMPTDTKALHTGSLALTEGEDAAAWEQTCKSAYDAGTLVSLDPNVRMSVITDADAYRARIFRMMAATHVLKLSDEDLEGLCPDMPQSDALDLVRSRTSAALLVMTKGPEGASAWIGDAKIDIPAPPVPGLVDTVGAGDTFMATLLAGLARINALTPDAVQNLTEADVDALIRRAGMAAAINCSRAGCNPPTLEELDTALASAG</sequence>
<dbReference type="Pfam" id="PF00294">
    <property type="entry name" value="PfkB"/>
    <property type="match status" value="1"/>
</dbReference>
<keyword evidence="8" id="KW-1185">Reference proteome</keyword>
<dbReference type="Proteomes" id="UP000193926">
    <property type="component" value="Unassembled WGS sequence"/>
</dbReference>
<dbReference type="CDD" id="cd01167">
    <property type="entry name" value="bac_FRK"/>
    <property type="match status" value="1"/>
</dbReference>
<evidence type="ECO:0000256" key="2">
    <source>
        <dbReference type="ARBA" id="ARBA00022679"/>
    </source>
</evidence>
<evidence type="ECO:0000256" key="1">
    <source>
        <dbReference type="ARBA" id="ARBA00010688"/>
    </source>
</evidence>
<dbReference type="GO" id="GO:0005524">
    <property type="term" value="F:ATP binding"/>
    <property type="evidence" value="ECO:0007669"/>
    <property type="project" value="UniProtKB-KW"/>
</dbReference>
<protein>
    <recommendedName>
        <fullName evidence="6">Carbohydrate kinase PfkB domain-containing protein</fullName>
    </recommendedName>
</protein>
<dbReference type="PANTHER" id="PTHR43085:SF1">
    <property type="entry name" value="PSEUDOURIDINE KINASE-RELATED"/>
    <property type="match status" value="1"/>
</dbReference>
<keyword evidence="2" id="KW-0808">Transferase</keyword>
<accession>A0A1X4NKC2</accession>
<evidence type="ECO:0000313" key="8">
    <source>
        <dbReference type="Proteomes" id="UP000193926"/>
    </source>
</evidence>
<dbReference type="OrthoDB" id="9795789at2"/>
<evidence type="ECO:0000259" key="6">
    <source>
        <dbReference type="Pfam" id="PF00294"/>
    </source>
</evidence>
<reference evidence="7 8" key="1">
    <citation type="submission" date="2014-03" db="EMBL/GenBank/DDBJ databases">
        <title>The draft genome sequence of Marivita geojedonensis KCTC 23882.</title>
        <authorList>
            <person name="Lai Q."/>
            <person name="Shao Z."/>
        </authorList>
    </citation>
    <scope>NUCLEOTIDE SEQUENCE [LARGE SCALE GENOMIC DNA]</scope>
    <source>
        <strain evidence="7 8">DPG-138</strain>
    </source>
</reference>
<dbReference type="EMBL" id="JFKC01000010">
    <property type="protein sequence ID" value="OSQ50663.1"/>
    <property type="molecule type" value="Genomic_DNA"/>
</dbReference>
<dbReference type="Gene3D" id="3.40.1190.20">
    <property type="match status" value="1"/>
</dbReference>
<gene>
    <name evidence="7" type="ORF">MGEO_11770</name>
</gene>
<keyword evidence="5" id="KW-0067">ATP-binding</keyword>
<dbReference type="SUPFAM" id="SSF53613">
    <property type="entry name" value="Ribokinase-like"/>
    <property type="match status" value="1"/>
</dbReference>
<dbReference type="InterPro" id="IPR029056">
    <property type="entry name" value="Ribokinase-like"/>
</dbReference>
<dbReference type="AlphaFoldDB" id="A0A1X4NKC2"/>
<dbReference type="PANTHER" id="PTHR43085">
    <property type="entry name" value="HEXOKINASE FAMILY MEMBER"/>
    <property type="match status" value="1"/>
</dbReference>
<evidence type="ECO:0000256" key="3">
    <source>
        <dbReference type="ARBA" id="ARBA00022741"/>
    </source>
</evidence>
<feature type="domain" description="Carbohydrate kinase PfkB" evidence="6">
    <location>
        <begin position="20"/>
        <end position="304"/>
    </location>
</feature>
<keyword evidence="4" id="KW-0418">Kinase</keyword>
<evidence type="ECO:0000313" key="7">
    <source>
        <dbReference type="EMBL" id="OSQ50663.1"/>
    </source>
</evidence>
<comment type="caution">
    <text evidence="7">The sequence shown here is derived from an EMBL/GenBank/DDBJ whole genome shotgun (WGS) entry which is preliminary data.</text>
</comment>
<dbReference type="InterPro" id="IPR011611">
    <property type="entry name" value="PfkB_dom"/>
</dbReference>
<comment type="similarity">
    <text evidence="1">Belongs to the carbohydrate kinase PfkB family.</text>
</comment>
<dbReference type="STRING" id="1123756.MGEO_11770"/>
<name>A0A1X4NKC2_9RHOB</name>
<dbReference type="RefSeq" id="WP_085637692.1">
    <property type="nucleotide sequence ID" value="NZ_JFKC01000010.1"/>
</dbReference>
<proteinExistence type="inferred from homology"/>
<dbReference type="InterPro" id="IPR050306">
    <property type="entry name" value="PfkB_Carbo_kinase"/>
</dbReference>
<organism evidence="7 8">
    <name type="scientific">Marivita geojedonensis</name>
    <dbReference type="NCBI Taxonomy" id="1123756"/>
    <lineage>
        <taxon>Bacteria</taxon>
        <taxon>Pseudomonadati</taxon>
        <taxon>Pseudomonadota</taxon>
        <taxon>Alphaproteobacteria</taxon>
        <taxon>Rhodobacterales</taxon>
        <taxon>Roseobacteraceae</taxon>
        <taxon>Marivita</taxon>
    </lineage>
</organism>
<evidence type="ECO:0000256" key="4">
    <source>
        <dbReference type="ARBA" id="ARBA00022777"/>
    </source>
</evidence>
<dbReference type="GO" id="GO:0016301">
    <property type="term" value="F:kinase activity"/>
    <property type="evidence" value="ECO:0007669"/>
    <property type="project" value="UniProtKB-KW"/>
</dbReference>
<keyword evidence="3" id="KW-0547">Nucleotide-binding</keyword>
<evidence type="ECO:0000256" key="5">
    <source>
        <dbReference type="ARBA" id="ARBA00022840"/>
    </source>
</evidence>